<dbReference type="Pfam" id="PF01381">
    <property type="entry name" value="HTH_3"/>
    <property type="match status" value="1"/>
</dbReference>
<name>A0AAE3HND1_9GAMM</name>
<dbReference type="InterPro" id="IPR010982">
    <property type="entry name" value="Lambda_DNA-bd_dom_sf"/>
</dbReference>
<evidence type="ECO:0000259" key="2">
    <source>
        <dbReference type="PROSITE" id="PS50943"/>
    </source>
</evidence>
<dbReference type="EMBL" id="JANUCT010000021">
    <property type="protein sequence ID" value="MCS3904402.1"/>
    <property type="molecule type" value="Genomic_DNA"/>
</dbReference>
<comment type="caution">
    <text evidence="3">The sequence shown here is derived from an EMBL/GenBank/DDBJ whole genome shotgun (WGS) entry which is preliminary data.</text>
</comment>
<evidence type="ECO:0000313" key="4">
    <source>
        <dbReference type="Proteomes" id="UP001204445"/>
    </source>
</evidence>
<keyword evidence="4" id="KW-1185">Reference proteome</keyword>
<protein>
    <submittedName>
        <fullName evidence="3">Addiction module HigA family antidote</fullName>
    </submittedName>
</protein>
<organism evidence="3 4">
    <name type="scientific">Methylohalomonas lacus</name>
    <dbReference type="NCBI Taxonomy" id="398773"/>
    <lineage>
        <taxon>Bacteria</taxon>
        <taxon>Pseudomonadati</taxon>
        <taxon>Pseudomonadota</taxon>
        <taxon>Gammaproteobacteria</taxon>
        <taxon>Methylohalomonadales</taxon>
        <taxon>Methylohalomonadaceae</taxon>
        <taxon>Methylohalomonas</taxon>
    </lineage>
</organism>
<dbReference type="InterPro" id="IPR001387">
    <property type="entry name" value="Cro/C1-type_HTH"/>
</dbReference>
<keyword evidence="1" id="KW-0238">DNA-binding</keyword>
<dbReference type="Gene3D" id="1.10.260.40">
    <property type="entry name" value="lambda repressor-like DNA-binding domains"/>
    <property type="match status" value="1"/>
</dbReference>
<proteinExistence type="predicted"/>
<accession>A0AAE3HND1</accession>
<dbReference type="SUPFAM" id="SSF47413">
    <property type="entry name" value="lambda repressor-like DNA-binding domains"/>
    <property type="match status" value="1"/>
</dbReference>
<feature type="domain" description="HTH cro/C1-type" evidence="2">
    <location>
        <begin position="16"/>
        <end position="70"/>
    </location>
</feature>
<dbReference type="NCBIfam" id="TIGR02607">
    <property type="entry name" value="antidote_HigA"/>
    <property type="match status" value="1"/>
</dbReference>
<gene>
    <name evidence="3" type="ORF">J2T55_002438</name>
</gene>
<dbReference type="GO" id="GO:0003677">
    <property type="term" value="F:DNA binding"/>
    <property type="evidence" value="ECO:0007669"/>
    <property type="project" value="UniProtKB-KW"/>
</dbReference>
<dbReference type="PANTHER" id="PTHR36924">
    <property type="entry name" value="ANTITOXIN HIGA-1"/>
    <property type="match status" value="1"/>
</dbReference>
<evidence type="ECO:0000313" key="3">
    <source>
        <dbReference type="EMBL" id="MCS3904402.1"/>
    </source>
</evidence>
<dbReference type="PANTHER" id="PTHR36924:SF1">
    <property type="entry name" value="ANTITOXIN HIGA-1"/>
    <property type="match status" value="1"/>
</dbReference>
<dbReference type="AlphaFoldDB" id="A0AAE3HND1"/>
<sequence>MAMKKLANVHPGEVLLEEFMQPMELSQNRLAREIGVSPRRINEIVHGERAISADTALRLAEYFGNDPRFWLGLQVDYDLEEARHARNAA</sequence>
<dbReference type="SMART" id="SM00530">
    <property type="entry name" value="HTH_XRE"/>
    <property type="match status" value="1"/>
</dbReference>
<dbReference type="InterPro" id="IPR013430">
    <property type="entry name" value="Toxin_antidote_HigA"/>
</dbReference>
<dbReference type="PROSITE" id="PS50943">
    <property type="entry name" value="HTH_CROC1"/>
    <property type="match status" value="1"/>
</dbReference>
<dbReference type="CDD" id="cd00093">
    <property type="entry name" value="HTH_XRE"/>
    <property type="match status" value="1"/>
</dbReference>
<reference evidence="3" key="1">
    <citation type="submission" date="2022-08" db="EMBL/GenBank/DDBJ databases">
        <title>Genomic Encyclopedia of Type Strains, Phase III (KMG-III): the genomes of soil and plant-associated and newly described type strains.</title>
        <authorList>
            <person name="Whitman W."/>
        </authorList>
    </citation>
    <scope>NUCLEOTIDE SEQUENCE</scope>
    <source>
        <strain evidence="3">HMT 1</strain>
    </source>
</reference>
<evidence type="ECO:0000256" key="1">
    <source>
        <dbReference type="ARBA" id="ARBA00023125"/>
    </source>
</evidence>
<dbReference type="Proteomes" id="UP001204445">
    <property type="component" value="Unassembled WGS sequence"/>
</dbReference>